<keyword evidence="3" id="KW-0238">DNA-binding</keyword>
<evidence type="ECO:0000259" key="7">
    <source>
        <dbReference type="PROSITE" id="PS00036"/>
    </source>
</evidence>
<keyword evidence="5" id="KW-0539">Nucleus</keyword>
<dbReference type="PANTHER" id="PTHR15284:SF1">
    <property type="entry name" value="NUCLEAR FACTOR INTERLEUKIN-3-REGULATED PROTEIN"/>
    <property type="match status" value="1"/>
</dbReference>
<evidence type="ECO:0000256" key="6">
    <source>
        <dbReference type="SAM" id="MobiDB-lite"/>
    </source>
</evidence>
<dbReference type="FunFam" id="1.20.5.170:FF:000025">
    <property type="entry name" value="nuclear factor interleukin-3-regulated protein-like"/>
    <property type="match status" value="1"/>
</dbReference>
<name>A0A8J7P419_ATRSP</name>
<organism evidence="8 9">
    <name type="scientific">Atractosteus spatula</name>
    <name type="common">Alligator gar</name>
    <name type="synonym">Lepisosteus spatula</name>
    <dbReference type="NCBI Taxonomy" id="7917"/>
    <lineage>
        <taxon>Eukaryota</taxon>
        <taxon>Metazoa</taxon>
        <taxon>Chordata</taxon>
        <taxon>Craniata</taxon>
        <taxon>Vertebrata</taxon>
        <taxon>Euteleostomi</taxon>
        <taxon>Actinopterygii</taxon>
        <taxon>Neopterygii</taxon>
        <taxon>Holostei</taxon>
        <taxon>Semionotiformes</taxon>
        <taxon>Lepisosteidae</taxon>
        <taxon>Atractosteus</taxon>
    </lineage>
</organism>
<dbReference type="Gene3D" id="1.20.5.170">
    <property type="match status" value="1"/>
</dbReference>
<dbReference type="InterPro" id="IPR046347">
    <property type="entry name" value="bZIP_sf"/>
</dbReference>
<dbReference type="GO" id="GO:0005634">
    <property type="term" value="C:nucleus"/>
    <property type="evidence" value="ECO:0007669"/>
    <property type="project" value="TreeGrafter"/>
</dbReference>
<evidence type="ECO:0000256" key="1">
    <source>
        <dbReference type="ARBA" id="ARBA00006079"/>
    </source>
</evidence>
<evidence type="ECO:0000256" key="5">
    <source>
        <dbReference type="ARBA" id="ARBA00023242"/>
    </source>
</evidence>
<dbReference type="GO" id="GO:0007623">
    <property type="term" value="P:circadian rhythm"/>
    <property type="evidence" value="ECO:0007669"/>
    <property type="project" value="TreeGrafter"/>
</dbReference>
<dbReference type="InterPro" id="IPR004827">
    <property type="entry name" value="bZIP"/>
</dbReference>
<sequence>MPDEKKDASYWEKRRKNNEAAKRSREKRRVNDFVLESRLLALGEENAVRVGLSLASRPSRTGVLSLPGVRVRPPAGHLLPREEQGTHCESALKWN</sequence>
<comment type="similarity">
    <text evidence="1">Belongs to the bZIP family. NFIL3 subfamily.</text>
</comment>
<dbReference type="PANTHER" id="PTHR15284">
    <property type="entry name" value="NUCLEAR FACTOR INTERLEUKIN-3-REGULATED PROTEIN"/>
    <property type="match status" value="1"/>
</dbReference>
<comment type="caution">
    <text evidence="8">The sequence shown here is derived from an EMBL/GenBank/DDBJ whole genome shotgun (WGS) entry which is preliminary data.</text>
</comment>
<dbReference type="PROSITE" id="PS00036">
    <property type="entry name" value="BZIP_BASIC"/>
    <property type="match status" value="1"/>
</dbReference>
<feature type="compositionally biased region" description="Basic and acidic residues" evidence="6">
    <location>
        <begin position="1"/>
        <end position="23"/>
    </location>
</feature>
<reference evidence="8" key="1">
    <citation type="journal article" date="2021" name="Cell">
        <title>Tracing the genetic footprints of vertebrate landing in non-teleost ray-finned fishes.</title>
        <authorList>
            <person name="Bi X."/>
            <person name="Wang K."/>
            <person name="Yang L."/>
            <person name="Pan H."/>
            <person name="Jiang H."/>
            <person name="Wei Q."/>
            <person name="Fang M."/>
            <person name="Yu H."/>
            <person name="Zhu C."/>
            <person name="Cai Y."/>
            <person name="He Y."/>
            <person name="Gan X."/>
            <person name="Zeng H."/>
            <person name="Yu D."/>
            <person name="Zhu Y."/>
            <person name="Jiang H."/>
            <person name="Qiu Q."/>
            <person name="Yang H."/>
            <person name="Zhang Y.E."/>
            <person name="Wang W."/>
            <person name="Zhu M."/>
            <person name="He S."/>
            <person name="Zhang G."/>
        </authorList>
    </citation>
    <scope>NUCLEOTIDE SEQUENCE</scope>
    <source>
        <strain evidence="8">Allg_001</strain>
    </source>
</reference>
<evidence type="ECO:0000256" key="3">
    <source>
        <dbReference type="ARBA" id="ARBA00023125"/>
    </source>
</evidence>
<dbReference type="EMBL" id="JAAWVO010062597">
    <property type="protein sequence ID" value="MBN3323025.1"/>
    <property type="molecule type" value="Genomic_DNA"/>
</dbReference>
<feature type="non-terminal residue" evidence="8">
    <location>
        <position position="95"/>
    </location>
</feature>
<accession>A0A8J7P419</accession>
<feature type="non-terminal residue" evidence="8">
    <location>
        <position position="1"/>
    </location>
</feature>
<dbReference type="AlphaFoldDB" id="A0A8J7P419"/>
<dbReference type="InterPro" id="IPR047229">
    <property type="entry name" value="NFIL3-like"/>
</dbReference>
<feature type="domain" description="BZIP" evidence="7">
    <location>
        <begin position="13"/>
        <end position="27"/>
    </location>
</feature>
<dbReference type="GO" id="GO:0003677">
    <property type="term" value="F:DNA binding"/>
    <property type="evidence" value="ECO:0007669"/>
    <property type="project" value="UniProtKB-KW"/>
</dbReference>
<evidence type="ECO:0000256" key="4">
    <source>
        <dbReference type="ARBA" id="ARBA00023163"/>
    </source>
</evidence>
<feature type="region of interest" description="Disordered" evidence="6">
    <location>
        <begin position="1"/>
        <end position="26"/>
    </location>
</feature>
<dbReference type="Proteomes" id="UP000736164">
    <property type="component" value="Unassembled WGS sequence"/>
</dbReference>
<dbReference type="GO" id="GO:0003700">
    <property type="term" value="F:DNA-binding transcription factor activity"/>
    <property type="evidence" value="ECO:0007669"/>
    <property type="project" value="InterPro"/>
</dbReference>
<proteinExistence type="inferred from homology"/>
<keyword evidence="2" id="KW-0805">Transcription regulation</keyword>
<evidence type="ECO:0000256" key="2">
    <source>
        <dbReference type="ARBA" id="ARBA00023015"/>
    </source>
</evidence>
<gene>
    <name evidence="8" type="primary">Nfil3_0</name>
    <name evidence="8" type="ORF">GTO95_0013608</name>
</gene>
<keyword evidence="9" id="KW-1185">Reference proteome</keyword>
<evidence type="ECO:0000313" key="9">
    <source>
        <dbReference type="Proteomes" id="UP000736164"/>
    </source>
</evidence>
<dbReference type="Pfam" id="PF07716">
    <property type="entry name" value="bZIP_2"/>
    <property type="match status" value="1"/>
</dbReference>
<dbReference type="SUPFAM" id="SSF57959">
    <property type="entry name" value="Leucine zipper domain"/>
    <property type="match status" value="1"/>
</dbReference>
<feature type="region of interest" description="Disordered" evidence="6">
    <location>
        <begin position="75"/>
        <end position="95"/>
    </location>
</feature>
<evidence type="ECO:0000313" key="8">
    <source>
        <dbReference type="EMBL" id="MBN3323025.1"/>
    </source>
</evidence>
<protein>
    <submittedName>
        <fullName evidence="8">NFIL3 protein</fullName>
    </submittedName>
</protein>
<keyword evidence="4" id="KW-0804">Transcription</keyword>